<protein>
    <recommendedName>
        <fullName evidence="10">OPT superfamily oligopeptide transporter</fullName>
    </recommendedName>
</protein>
<evidence type="ECO:0000313" key="8">
    <source>
        <dbReference type="EMBL" id="TPX54771.1"/>
    </source>
</evidence>
<evidence type="ECO:0000256" key="7">
    <source>
        <dbReference type="SAM" id="Phobius"/>
    </source>
</evidence>
<reference evidence="8 9" key="1">
    <citation type="journal article" date="2019" name="Sci. Rep.">
        <title>Comparative genomics of chytrid fungi reveal insights into the obligate biotrophic and pathogenic lifestyle of Synchytrium endobioticum.</title>
        <authorList>
            <person name="van de Vossenberg B.T.L.H."/>
            <person name="Warris S."/>
            <person name="Nguyen H.D.T."/>
            <person name="van Gent-Pelzer M.P.E."/>
            <person name="Joly D.L."/>
            <person name="van de Geest H.C."/>
            <person name="Bonants P.J.M."/>
            <person name="Smith D.S."/>
            <person name="Levesque C.A."/>
            <person name="van der Lee T.A.J."/>
        </authorList>
    </citation>
    <scope>NUCLEOTIDE SEQUENCE [LARGE SCALE GENOMIC DNA]</scope>
    <source>
        <strain evidence="8 9">CBS 809.83</strain>
    </source>
</reference>
<feature type="transmembrane region" description="Helical" evidence="7">
    <location>
        <begin position="168"/>
        <end position="186"/>
    </location>
</feature>
<dbReference type="EMBL" id="QEAQ01000140">
    <property type="protein sequence ID" value="TPX54771.1"/>
    <property type="molecule type" value="Genomic_DNA"/>
</dbReference>
<feature type="transmembrane region" description="Helical" evidence="7">
    <location>
        <begin position="65"/>
        <end position="83"/>
    </location>
</feature>
<feature type="transmembrane region" description="Helical" evidence="7">
    <location>
        <begin position="89"/>
        <end position="108"/>
    </location>
</feature>
<gene>
    <name evidence="8" type="ORF">PhCBS80983_g05769</name>
</gene>
<dbReference type="InterPro" id="IPR004813">
    <property type="entry name" value="OPT"/>
</dbReference>
<sequence>MSTQTLHHEEEKPVVHPIHHVDGDVKDPSVFPGHTEEPLKPHIYGDFVELPVGLPDEGSGLTIRALLVGSFLGTIVGASNLYLGLKTGFTFGAALFGAIFGFVMLKAVSRIFPKGFGGGYFGPKENCTVQTAATAAGGLGTLFVAPLPAMYRLGLLSADGPSADVGKILALTFISAYYGLFFAVPFRKWFVLRQKLVFPSPFASAVTIAQLHSVTGAAAANKRAKIMAASFSIGTIWSVMNFFMPGLYSWYIFAWMAQAGCEKCGEATDYGWLIQWTPAFIGAGMLTGIHTAGSMTFGSILAWGIIGPILQGNGTTTGNPLGFPKKSKDGVEADAAANPTVRYWLLWPGIAIMIAASFTELFYNWRPMYNGIRDLVLTVRNRNAPQAALSKDIDDPAYDPAPPHEQVPTWMWMGGLVASIISTVVVLHAVFDVGVGESILSIVLAFIFAFIGIQAAGTTDVNPVGAIAKTSQFVFGGISRGKGETVGELRKHAMSVNLLAGAVAASAASQACDMVGDLKTGHLLRASPKSQFIAQAVGTLVAVFASTGLYIFYAAAYPCINDASIEKCSFGLSAVTAWQSIAEVLTNSQNQIPSSSAIASLLCGIITVIGTLAVHKLPAKLAWIIPNFSSIGVAFILNSNHYSIAMLMGALVQVVWNKKNPLSWEVWGFALASGLIAGEGIGGLIQAGFQVASVDQEGLSTWVGCPLDDGQPANCF</sequence>
<accession>A0A507DTI2</accession>
<keyword evidence="6 7" id="KW-0472">Membrane</keyword>
<dbReference type="PANTHER" id="PTHR31645:SF3">
    <property type="entry name" value="OLIGOPEPTIDE TRANSPORTER"/>
    <property type="match status" value="1"/>
</dbReference>
<proteinExistence type="inferred from homology"/>
<dbReference type="STRING" id="109895.A0A507DTI2"/>
<evidence type="ECO:0000256" key="4">
    <source>
        <dbReference type="ARBA" id="ARBA00022692"/>
    </source>
</evidence>
<evidence type="ECO:0000313" key="9">
    <source>
        <dbReference type="Proteomes" id="UP000318582"/>
    </source>
</evidence>
<dbReference type="GO" id="GO:0000329">
    <property type="term" value="C:fungal-type vacuole membrane"/>
    <property type="evidence" value="ECO:0007669"/>
    <property type="project" value="TreeGrafter"/>
</dbReference>
<evidence type="ECO:0000256" key="2">
    <source>
        <dbReference type="ARBA" id="ARBA00008807"/>
    </source>
</evidence>
<feature type="transmembrane region" description="Helical" evidence="7">
    <location>
        <begin position="231"/>
        <end position="253"/>
    </location>
</feature>
<feature type="transmembrane region" description="Helical" evidence="7">
    <location>
        <begin position="344"/>
        <end position="365"/>
    </location>
</feature>
<keyword evidence="9" id="KW-1185">Reference proteome</keyword>
<feature type="transmembrane region" description="Helical" evidence="7">
    <location>
        <begin position="273"/>
        <end position="293"/>
    </location>
</feature>
<name>A0A507DTI2_9FUNG</name>
<dbReference type="Pfam" id="PF03169">
    <property type="entry name" value="OPT"/>
    <property type="match status" value="1"/>
</dbReference>
<organism evidence="8 9">
    <name type="scientific">Powellomyces hirtus</name>
    <dbReference type="NCBI Taxonomy" id="109895"/>
    <lineage>
        <taxon>Eukaryota</taxon>
        <taxon>Fungi</taxon>
        <taxon>Fungi incertae sedis</taxon>
        <taxon>Chytridiomycota</taxon>
        <taxon>Chytridiomycota incertae sedis</taxon>
        <taxon>Chytridiomycetes</taxon>
        <taxon>Spizellomycetales</taxon>
        <taxon>Powellomycetaceae</taxon>
        <taxon>Powellomyces</taxon>
    </lineage>
</organism>
<dbReference type="InterPro" id="IPR045035">
    <property type="entry name" value="YSL-like"/>
</dbReference>
<evidence type="ECO:0000256" key="5">
    <source>
        <dbReference type="ARBA" id="ARBA00022989"/>
    </source>
</evidence>
<evidence type="ECO:0000256" key="6">
    <source>
        <dbReference type="ARBA" id="ARBA00023136"/>
    </source>
</evidence>
<feature type="transmembrane region" description="Helical" evidence="7">
    <location>
        <begin position="597"/>
        <end position="615"/>
    </location>
</feature>
<dbReference type="NCBIfam" id="TIGR00728">
    <property type="entry name" value="OPT_sfam"/>
    <property type="match status" value="1"/>
</dbReference>
<keyword evidence="3" id="KW-0813">Transport</keyword>
<keyword evidence="4 7" id="KW-0812">Transmembrane</keyword>
<comment type="similarity">
    <text evidence="2">Belongs to the oligopeptide OPT transporter family.</text>
</comment>
<feature type="transmembrane region" description="Helical" evidence="7">
    <location>
        <begin position="410"/>
        <end position="431"/>
    </location>
</feature>
<dbReference type="GO" id="GO:0035673">
    <property type="term" value="F:oligopeptide transmembrane transporter activity"/>
    <property type="evidence" value="ECO:0007669"/>
    <property type="project" value="InterPro"/>
</dbReference>
<evidence type="ECO:0000256" key="3">
    <source>
        <dbReference type="ARBA" id="ARBA00022448"/>
    </source>
</evidence>
<feature type="transmembrane region" description="Helical" evidence="7">
    <location>
        <begin position="532"/>
        <end position="553"/>
    </location>
</feature>
<comment type="caution">
    <text evidence="8">The sequence shown here is derived from an EMBL/GenBank/DDBJ whole genome shotgun (WGS) entry which is preliminary data.</text>
</comment>
<keyword evidence="5 7" id="KW-1133">Transmembrane helix</keyword>
<evidence type="ECO:0000256" key="1">
    <source>
        <dbReference type="ARBA" id="ARBA00004141"/>
    </source>
</evidence>
<feature type="transmembrane region" description="Helical" evidence="7">
    <location>
        <begin position="438"/>
        <end position="456"/>
    </location>
</feature>
<evidence type="ECO:0008006" key="10">
    <source>
        <dbReference type="Google" id="ProtNLM"/>
    </source>
</evidence>
<dbReference type="Proteomes" id="UP000318582">
    <property type="component" value="Unassembled WGS sequence"/>
</dbReference>
<dbReference type="PANTHER" id="PTHR31645">
    <property type="entry name" value="OLIGOPEPTIDE TRANSPORTER YGL114W-RELATED"/>
    <property type="match status" value="1"/>
</dbReference>
<comment type="subcellular location">
    <subcellularLocation>
        <location evidence="1">Membrane</location>
        <topology evidence="1">Multi-pass membrane protein</topology>
    </subcellularLocation>
</comment>
<dbReference type="AlphaFoldDB" id="A0A507DTI2"/>
<feature type="transmembrane region" description="Helical" evidence="7">
    <location>
        <begin position="129"/>
        <end position="148"/>
    </location>
</feature>